<feature type="transmembrane region" description="Helical" evidence="2">
    <location>
        <begin position="12"/>
        <end position="37"/>
    </location>
</feature>
<accession>A0A1F6DG05</accession>
<evidence type="ECO:0000313" key="3">
    <source>
        <dbReference type="EMBL" id="OGG60364.1"/>
    </source>
</evidence>
<gene>
    <name evidence="3" type="ORF">A3C86_00160</name>
</gene>
<reference evidence="3 4" key="1">
    <citation type="journal article" date="2016" name="Nat. Commun.">
        <title>Thousands of microbial genomes shed light on interconnected biogeochemical processes in an aquifer system.</title>
        <authorList>
            <person name="Anantharaman K."/>
            <person name="Brown C.T."/>
            <person name="Hug L.A."/>
            <person name="Sharon I."/>
            <person name="Castelle C.J."/>
            <person name="Probst A.J."/>
            <person name="Thomas B.C."/>
            <person name="Singh A."/>
            <person name="Wilkins M.J."/>
            <person name="Karaoz U."/>
            <person name="Brodie E.L."/>
            <person name="Williams K.H."/>
            <person name="Hubbard S.S."/>
            <person name="Banfield J.F."/>
        </authorList>
    </citation>
    <scope>NUCLEOTIDE SEQUENCE [LARGE SCALE GENOMIC DNA]</scope>
</reference>
<protein>
    <recommendedName>
        <fullName evidence="5">DUF1003 domain-containing protein</fullName>
    </recommendedName>
</protein>
<evidence type="ECO:0008006" key="5">
    <source>
        <dbReference type="Google" id="ProtNLM"/>
    </source>
</evidence>
<keyword evidence="1" id="KW-0175">Coiled coil</keyword>
<evidence type="ECO:0000256" key="1">
    <source>
        <dbReference type="SAM" id="Coils"/>
    </source>
</evidence>
<name>A0A1F6DG05_9BACT</name>
<evidence type="ECO:0000256" key="2">
    <source>
        <dbReference type="SAM" id="Phobius"/>
    </source>
</evidence>
<keyword evidence="2" id="KW-1133">Transmembrane helix</keyword>
<feature type="coiled-coil region" evidence="1">
    <location>
        <begin position="72"/>
        <end position="155"/>
    </location>
</feature>
<sequence length="161" mass="18335">MKNPQRKIRSTAMIFTRWVGSPASLATHTIIFAGFFIAVKTGLIAYDEMLLVLTTIVSLEAIYLSIFIQMTINHTTKELEEVGEDIEEIQEDIGEIQENVDELQEDVEEIVEEDETEKREVLQEKTALDEIQRDLRKLLADVERLKNGHSNASAQNSTARE</sequence>
<keyword evidence="2" id="KW-0472">Membrane</keyword>
<feature type="transmembrane region" description="Helical" evidence="2">
    <location>
        <begin position="49"/>
        <end position="68"/>
    </location>
</feature>
<organism evidence="3 4">
    <name type="scientific">Candidatus Kaiserbacteria bacterium RIFCSPHIGHO2_02_FULL_49_16</name>
    <dbReference type="NCBI Taxonomy" id="1798490"/>
    <lineage>
        <taxon>Bacteria</taxon>
        <taxon>Candidatus Kaiseribacteriota</taxon>
    </lineage>
</organism>
<dbReference type="Proteomes" id="UP000178042">
    <property type="component" value="Unassembled WGS sequence"/>
</dbReference>
<dbReference type="AlphaFoldDB" id="A0A1F6DG05"/>
<evidence type="ECO:0000313" key="4">
    <source>
        <dbReference type="Proteomes" id="UP000178042"/>
    </source>
</evidence>
<proteinExistence type="predicted"/>
<keyword evidence="2" id="KW-0812">Transmembrane</keyword>
<dbReference type="EMBL" id="MFLD01000017">
    <property type="protein sequence ID" value="OGG60364.1"/>
    <property type="molecule type" value="Genomic_DNA"/>
</dbReference>
<dbReference type="Gene3D" id="1.20.1480.30">
    <property type="entry name" value="Designed four-helix bundle protein"/>
    <property type="match status" value="1"/>
</dbReference>
<comment type="caution">
    <text evidence="3">The sequence shown here is derived from an EMBL/GenBank/DDBJ whole genome shotgun (WGS) entry which is preliminary data.</text>
</comment>